<accession>A0A0F9S4D5</accession>
<comment type="caution">
    <text evidence="1">The sequence shown here is derived from an EMBL/GenBank/DDBJ whole genome shotgun (WGS) entry which is preliminary data.</text>
</comment>
<organism evidence="1">
    <name type="scientific">marine sediment metagenome</name>
    <dbReference type="NCBI Taxonomy" id="412755"/>
    <lineage>
        <taxon>unclassified sequences</taxon>
        <taxon>metagenomes</taxon>
        <taxon>ecological metagenomes</taxon>
    </lineage>
</organism>
<protein>
    <submittedName>
        <fullName evidence="1">Uncharacterized protein</fullName>
    </submittedName>
</protein>
<name>A0A0F9S4D5_9ZZZZ</name>
<dbReference type="EMBL" id="LAZR01000818">
    <property type="protein sequence ID" value="KKN57127.1"/>
    <property type="molecule type" value="Genomic_DNA"/>
</dbReference>
<evidence type="ECO:0000313" key="1">
    <source>
        <dbReference type="EMBL" id="KKN57127.1"/>
    </source>
</evidence>
<gene>
    <name evidence="1" type="ORF">LCGC14_0565440</name>
</gene>
<reference evidence="1" key="1">
    <citation type="journal article" date="2015" name="Nature">
        <title>Complex archaea that bridge the gap between prokaryotes and eukaryotes.</title>
        <authorList>
            <person name="Spang A."/>
            <person name="Saw J.H."/>
            <person name="Jorgensen S.L."/>
            <person name="Zaremba-Niedzwiedzka K."/>
            <person name="Martijn J."/>
            <person name="Lind A.E."/>
            <person name="van Eijk R."/>
            <person name="Schleper C."/>
            <person name="Guy L."/>
            <person name="Ettema T.J."/>
        </authorList>
    </citation>
    <scope>NUCLEOTIDE SEQUENCE</scope>
</reference>
<sequence length="128" mass="14903">MTCKHTICVFFDGVSPSEFARRLDWEFLVKAWSGSISWRKVNDRTIVLELDGIDGLQRTYITRRNIGGRIFIAARRATGELLQTGLWWFDEESQTACCLRRIYDAKLVETLNERLPDFCYNTFIKEAA</sequence>
<dbReference type="AlphaFoldDB" id="A0A0F9S4D5"/>
<proteinExistence type="predicted"/>